<evidence type="ECO:0000256" key="2">
    <source>
        <dbReference type="ARBA" id="ARBA00023136"/>
    </source>
</evidence>
<gene>
    <name evidence="8" type="ORF">ACFO6Q_09310</name>
</gene>
<keyword evidence="9" id="KW-1185">Reference proteome</keyword>
<evidence type="ECO:0000256" key="3">
    <source>
        <dbReference type="ARBA" id="ARBA00023237"/>
    </source>
</evidence>
<dbReference type="PRINTS" id="PR01021">
    <property type="entry name" value="OMPADOMAIN"/>
</dbReference>
<feature type="signal peptide" evidence="6">
    <location>
        <begin position="1"/>
        <end position="22"/>
    </location>
</feature>
<dbReference type="PANTHER" id="PTHR30329">
    <property type="entry name" value="STATOR ELEMENT OF FLAGELLAR MOTOR COMPLEX"/>
    <property type="match status" value="1"/>
</dbReference>
<evidence type="ECO:0000313" key="8">
    <source>
        <dbReference type="EMBL" id="MFC4820523.1"/>
    </source>
</evidence>
<dbReference type="InterPro" id="IPR006665">
    <property type="entry name" value="OmpA-like"/>
</dbReference>
<dbReference type="CDD" id="cd07185">
    <property type="entry name" value="OmpA_C-like"/>
    <property type="match status" value="1"/>
</dbReference>
<keyword evidence="2 4" id="KW-0472">Membrane</keyword>
<feature type="domain" description="OmpA-like" evidence="7">
    <location>
        <begin position="105"/>
        <end position="229"/>
    </location>
</feature>
<accession>A0ABV9QT33</accession>
<keyword evidence="6" id="KW-0732">Signal</keyword>
<reference evidence="9" key="1">
    <citation type="journal article" date="2019" name="Int. J. Syst. Evol. Microbiol.">
        <title>The Global Catalogue of Microorganisms (GCM) 10K type strain sequencing project: providing services to taxonomists for standard genome sequencing and annotation.</title>
        <authorList>
            <consortium name="The Broad Institute Genomics Platform"/>
            <consortium name="The Broad Institute Genome Sequencing Center for Infectious Disease"/>
            <person name="Wu L."/>
            <person name="Ma J."/>
        </authorList>
    </citation>
    <scope>NUCLEOTIDE SEQUENCE [LARGE SCALE GENOMIC DNA]</scope>
    <source>
        <strain evidence="9">CCUG 30340</strain>
    </source>
</reference>
<evidence type="ECO:0000256" key="1">
    <source>
        <dbReference type="ARBA" id="ARBA00004442"/>
    </source>
</evidence>
<evidence type="ECO:0000313" key="9">
    <source>
        <dbReference type="Proteomes" id="UP001595886"/>
    </source>
</evidence>
<comment type="caution">
    <text evidence="8">The sequence shown here is derived from an EMBL/GenBank/DDBJ whole genome shotgun (WGS) entry which is preliminary data.</text>
</comment>
<evidence type="ECO:0000256" key="5">
    <source>
        <dbReference type="SAM" id="MobiDB-lite"/>
    </source>
</evidence>
<dbReference type="InterPro" id="IPR036737">
    <property type="entry name" value="OmpA-like_sf"/>
</dbReference>
<dbReference type="PROSITE" id="PS51123">
    <property type="entry name" value="OMPA_2"/>
    <property type="match status" value="1"/>
</dbReference>
<name>A0ABV9QT33_9GAMM</name>
<protein>
    <submittedName>
        <fullName evidence="8">OmpA family protein</fullName>
    </submittedName>
</protein>
<dbReference type="Proteomes" id="UP001595886">
    <property type="component" value="Unassembled WGS sequence"/>
</dbReference>
<evidence type="ECO:0000259" key="7">
    <source>
        <dbReference type="PROSITE" id="PS51123"/>
    </source>
</evidence>
<comment type="subcellular location">
    <subcellularLocation>
        <location evidence="1">Cell outer membrane</location>
    </subcellularLocation>
</comment>
<sequence length="229" mass="24313">MRRHWMAALVFAGAAASASAHADLIVRRVPERLGEQASSWSESPQPQSSWAARPLASSTSTGGPASALAPAATPASEFNLADVPPEKLAATRALLGETNARSGADGAIVIDLPGDVLFDFDKHDLRPDALATLDKLAVLLGNFPGRAVAVNGHTDAKGSDDYNDALSQRRAESVHRYLADHDAAAQRRYEVRGFGERQPVAPNAHADGSDDPQGRQKNRRVEVVLRAAQ</sequence>
<dbReference type="PANTHER" id="PTHR30329:SF21">
    <property type="entry name" value="LIPOPROTEIN YIAD-RELATED"/>
    <property type="match status" value="1"/>
</dbReference>
<feature type="region of interest" description="Disordered" evidence="5">
    <location>
        <begin position="36"/>
        <end position="71"/>
    </location>
</feature>
<dbReference type="Pfam" id="PF00691">
    <property type="entry name" value="OmpA"/>
    <property type="match status" value="1"/>
</dbReference>
<evidence type="ECO:0000256" key="6">
    <source>
        <dbReference type="SAM" id="SignalP"/>
    </source>
</evidence>
<organism evidence="8 9">
    <name type="scientific">Dokdonella ginsengisoli</name>
    <dbReference type="NCBI Taxonomy" id="363846"/>
    <lineage>
        <taxon>Bacteria</taxon>
        <taxon>Pseudomonadati</taxon>
        <taxon>Pseudomonadota</taxon>
        <taxon>Gammaproteobacteria</taxon>
        <taxon>Lysobacterales</taxon>
        <taxon>Rhodanobacteraceae</taxon>
        <taxon>Dokdonella</taxon>
    </lineage>
</organism>
<dbReference type="Gene3D" id="3.30.1330.60">
    <property type="entry name" value="OmpA-like domain"/>
    <property type="match status" value="1"/>
</dbReference>
<dbReference type="InterPro" id="IPR050330">
    <property type="entry name" value="Bact_OuterMem_StrucFunc"/>
</dbReference>
<evidence type="ECO:0000256" key="4">
    <source>
        <dbReference type="PROSITE-ProRule" id="PRU00473"/>
    </source>
</evidence>
<dbReference type="RefSeq" id="WP_380020382.1">
    <property type="nucleotide sequence ID" value="NZ_JBHSHD010000007.1"/>
</dbReference>
<dbReference type="EMBL" id="JBHSHD010000007">
    <property type="protein sequence ID" value="MFC4820523.1"/>
    <property type="molecule type" value="Genomic_DNA"/>
</dbReference>
<dbReference type="SUPFAM" id="SSF103088">
    <property type="entry name" value="OmpA-like"/>
    <property type="match status" value="1"/>
</dbReference>
<feature type="chain" id="PRO_5046045768" evidence="6">
    <location>
        <begin position="23"/>
        <end position="229"/>
    </location>
</feature>
<keyword evidence="3" id="KW-0998">Cell outer membrane</keyword>
<proteinExistence type="predicted"/>
<feature type="region of interest" description="Disordered" evidence="5">
    <location>
        <begin position="196"/>
        <end position="219"/>
    </location>
</feature>
<dbReference type="InterPro" id="IPR006664">
    <property type="entry name" value="OMP_bac"/>
</dbReference>